<dbReference type="AlphaFoldDB" id="A0A1I7WZJ0"/>
<dbReference type="WBParaSite" id="Hba_10601">
    <property type="protein sequence ID" value="Hba_10601"/>
    <property type="gene ID" value="Hba_10601"/>
</dbReference>
<evidence type="ECO:0000313" key="3">
    <source>
        <dbReference type="WBParaSite" id="Hba_10601"/>
    </source>
</evidence>
<name>A0A1I7WZJ0_HETBA</name>
<evidence type="ECO:0000313" key="2">
    <source>
        <dbReference type="Proteomes" id="UP000095283"/>
    </source>
</evidence>
<keyword evidence="1" id="KW-0732">Signal</keyword>
<feature type="chain" id="PRO_5009310890" evidence="1">
    <location>
        <begin position="21"/>
        <end position="121"/>
    </location>
</feature>
<sequence>MRLVVLSLIFPLAIFRATEARLRWFKRNDFTNNYGYGPFGVGPTNGGFDSFGFYKDKFYNSGLPPLYTHAAYRNYYHEISFHKNKYGLPAPTNFEILQQERFGPYYNGVWGYADHSPYWFG</sequence>
<proteinExistence type="predicted"/>
<evidence type="ECO:0000256" key="1">
    <source>
        <dbReference type="SAM" id="SignalP"/>
    </source>
</evidence>
<feature type="signal peptide" evidence="1">
    <location>
        <begin position="1"/>
        <end position="20"/>
    </location>
</feature>
<dbReference type="Proteomes" id="UP000095283">
    <property type="component" value="Unplaced"/>
</dbReference>
<organism evidence="2 3">
    <name type="scientific">Heterorhabditis bacteriophora</name>
    <name type="common">Entomopathogenic nematode worm</name>
    <dbReference type="NCBI Taxonomy" id="37862"/>
    <lineage>
        <taxon>Eukaryota</taxon>
        <taxon>Metazoa</taxon>
        <taxon>Ecdysozoa</taxon>
        <taxon>Nematoda</taxon>
        <taxon>Chromadorea</taxon>
        <taxon>Rhabditida</taxon>
        <taxon>Rhabditina</taxon>
        <taxon>Rhabditomorpha</taxon>
        <taxon>Strongyloidea</taxon>
        <taxon>Heterorhabditidae</taxon>
        <taxon>Heterorhabditis</taxon>
    </lineage>
</organism>
<accession>A0A1I7WZJ0</accession>
<keyword evidence="2" id="KW-1185">Reference proteome</keyword>
<protein>
    <submittedName>
        <fullName evidence="3">Uncharacterized protein</fullName>
    </submittedName>
</protein>
<reference evidence="3" key="1">
    <citation type="submission" date="2016-11" db="UniProtKB">
        <authorList>
            <consortium name="WormBaseParasite"/>
        </authorList>
    </citation>
    <scope>IDENTIFICATION</scope>
</reference>